<keyword evidence="2" id="KW-1185">Reference proteome</keyword>
<name>A0ABQ4UMF9_9HYPH</name>
<gene>
    <name evidence="1" type="ORF">LNAOJCKE_5714</name>
</gene>
<protein>
    <submittedName>
        <fullName evidence="1">Uncharacterized protein</fullName>
    </submittedName>
</protein>
<reference evidence="1" key="1">
    <citation type="journal article" date="2021" name="Front. Microbiol.">
        <title>Comprehensive Comparative Genomics and Phenotyping of Methylobacterium Species.</title>
        <authorList>
            <person name="Alessa O."/>
            <person name="Ogura Y."/>
            <person name="Fujitani Y."/>
            <person name="Takami H."/>
            <person name="Hayashi T."/>
            <person name="Sahin N."/>
            <person name="Tani A."/>
        </authorList>
    </citation>
    <scope>NUCLEOTIDE SEQUENCE</scope>
    <source>
        <strain evidence="1">NBRC 15686</strain>
    </source>
</reference>
<dbReference type="EMBL" id="BPRC01000087">
    <property type="protein sequence ID" value="GJE68470.1"/>
    <property type="molecule type" value="Genomic_DNA"/>
</dbReference>
<comment type="caution">
    <text evidence="1">The sequence shown here is derived from an EMBL/GenBank/DDBJ whole genome shotgun (WGS) entry which is preliminary data.</text>
</comment>
<proteinExistence type="predicted"/>
<accession>A0ABQ4UMF9</accession>
<evidence type="ECO:0000313" key="1">
    <source>
        <dbReference type="EMBL" id="GJE68470.1"/>
    </source>
</evidence>
<organism evidence="1 2">
    <name type="scientific">Methylorubrum aminovorans</name>
    <dbReference type="NCBI Taxonomy" id="269069"/>
    <lineage>
        <taxon>Bacteria</taxon>
        <taxon>Pseudomonadati</taxon>
        <taxon>Pseudomonadota</taxon>
        <taxon>Alphaproteobacteria</taxon>
        <taxon>Hyphomicrobiales</taxon>
        <taxon>Methylobacteriaceae</taxon>
        <taxon>Methylorubrum</taxon>
    </lineage>
</organism>
<reference evidence="1" key="2">
    <citation type="submission" date="2021-08" db="EMBL/GenBank/DDBJ databases">
        <authorList>
            <person name="Tani A."/>
            <person name="Ola A."/>
            <person name="Ogura Y."/>
            <person name="Katsura K."/>
            <person name="Hayashi T."/>
        </authorList>
    </citation>
    <scope>NUCLEOTIDE SEQUENCE</scope>
    <source>
        <strain evidence="1">NBRC 15686</strain>
    </source>
</reference>
<sequence>MPSIEKAMNIVFSRPIRSEIQPKSGREMPFMTRSSIRAKGSAAMAKKYRFTWKFFTPRSVAMTPSWATAIRPPVTVQVNISSMT</sequence>
<evidence type="ECO:0000313" key="2">
    <source>
        <dbReference type="Proteomes" id="UP001055039"/>
    </source>
</evidence>
<dbReference type="Proteomes" id="UP001055039">
    <property type="component" value="Unassembled WGS sequence"/>
</dbReference>